<reference evidence="3 4" key="1">
    <citation type="submission" date="2024-04" db="EMBL/GenBank/DDBJ databases">
        <title>Draft genome sequence of Pseudophaeobacter arcticus NBRC 116598.</title>
        <authorList>
            <person name="Miyakawa T."/>
            <person name="Kusuya Y."/>
            <person name="Miura T."/>
        </authorList>
    </citation>
    <scope>NUCLEOTIDE SEQUENCE [LARGE SCALE GENOMIC DNA]</scope>
    <source>
        <strain evidence="3 4">SU-CL00105</strain>
    </source>
</reference>
<dbReference type="EMBL" id="BAABWU010000010">
    <property type="protein sequence ID" value="GAA6197256.1"/>
    <property type="molecule type" value="Genomic_DNA"/>
</dbReference>
<dbReference type="InterPro" id="IPR025295">
    <property type="entry name" value="eCIS_core_dom"/>
</dbReference>
<sequence>MPITAEEIAAKIEATKGRKAKRKRLTTAPEGTKGKKLPSDLRKGLEAHFRSKLSKVQVHIGGNAKDLCKELKAKAFTIGNDVYFARPASAKNTDLLVHELAHVLQQGRGKMPKPRDGQALVSK</sequence>
<dbReference type="Proteomes" id="UP001441944">
    <property type="component" value="Unassembled WGS sequence"/>
</dbReference>
<keyword evidence="4" id="KW-1185">Reference proteome</keyword>
<protein>
    <recommendedName>
        <fullName evidence="2">eCIS core domain-containing protein</fullName>
    </recommendedName>
</protein>
<proteinExistence type="predicted"/>
<gene>
    <name evidence="3" type="ORF">NBRC116598_27000</name>
</gene>
<comment type="caution">
    <text evidence="3">The sequence shown here is derived from an EMBL/GenBank/DDBJ whole genome shotgun (WGS) entry which is preliminary data.</text>
</comment>
<feature type="domain" description="eCIS core" evidence="2">
    <location>
        <begin position="37"/>
        <end position="109"/>
    </location>
</feature>
<evidence type="ECO:0000256" key="1">
    <source>
        <dbReference type="SAM" id="MobiDB-lite"/>
    </source>
</evidence>
<evidence type="ECO:0000259" key="2">
    <source>
        <dbReference type="Pfam" id="PF13699"/>
    </source>
</evidence>
<evidence type="ECO:0000313" key="3">
    <source>
        <dbReference type="EMBL" id="GAA6197256.1"/>
    </source>
</evidence>
<organism evidence="3 4">
    <name type="scientific">Pseudophaeobacter arcticus</name>
    <dbReference type="NCBI Taxonomy" id="385492"/>
    <lineage>
        <taxon>Bacteria</taxon>
        <taxon>Pseudomonadati</taxon>
        <taxon>Pseudomonadota</taxon>
        <taxon>Alphaproteobacteria</taxon>
        <taxon>Rhodobacterales</taxon>
        <taxon>Paracoccaceae</taxon>
        <taxon>Pseudophaeobacter</taxon>
    </lineage>
</organism>
<accession>A0ABQ0AMZ9</accession>
<feature type="region of interest" description="Disordered" evidence="1">
    <location>
        <begin position="14"/>
        <end position="39"/>
    </location>
</feature>
<dbReference type="RefSeq" id="WP_348155170.1">
    <property type="nucleotide sequence ID" value="NZ_BAABWU010000010.1"/>
</dbReference>
<name>A0ABQ0AMZ9_9RHOB</name>
<dbReference type="Pfam" id="PF13699">
    <property type="entry name" value="eCIS_core"/>
    <property type="match status" value="1"/>
</dbReference>
<evidence type="ECO:0000313" key="4">
    <source>
        <dbReference type="Proteomes" id="UP001441944"/>
    </source>
</evidence>